<evidence type="ECO:0000313" key="5">
    <source>
        <dbReference type="EMBL" id="KAG5462963.1"/>
    </source>
</evidence>
<dbReference type="PANTHER" id="PTHR10681">
    <property type="entry name" value="THIOREDOXIN PEROXIDASE"/>
    <property type="match status" value="1"/>
</dbReference>
<dbReference type="GO" id="GO:0008379">
    <property type="term" value="F:thioredoxin peroxidase activity"/>
    <property type="evidence" value="ECO:0007669"/>
    <property type="project" value="TreeGrafter"/>
</dbReference>
<name>A0A8H8A1I3_9FUNG</name>
<feature type="domain" description="Alkyl hydroperoxide reductase subunit C/ Thiol specific antioxidant" evidence="4">
    <location>
        <begin position="44"/>
        <end position="90"/>
    </location>
</feature>
<proteinExistence type="inferred from homology"/>
<keyword evidence="3" id="KW-1133">Transmembrane helix</keyword>
<feature type="transmembrane region" description="Helical" evidence="3">
    <location>
        <begin position="48"/>
        <end position="71"/>
    </location>
</feature>
<dbReference type="GO" id="GO:0033554">
    <property type="term" value="P:cellular response to stress"/>
    <property type="evidence" value="ECO:0007669"/>
    <property type="project" value="TreeGrafter"/>
</dbReference>
<dbReference type="GO" id="GO:0005829">
    <property type="term" value="C:cytosol"/>
    <property type="evidence" value="ECO:0007669"/>
    <property type="project" value="TreeGrafter"/>
</dbReference>
<reference evidence="5 6" key="1">
    <citation type="journal article" name="Sci. Rep.">
        <title>Genome-scale phylogenetic analyses confirm Olpidium as the closest living zoosporic fungus to the non-flagellated, terrestrial fungi.</title>
        <authorList>
            <person name="Chang Y."/>
            <person name="Rochon D."/>
            <person name="Sekimoto S."/>
            <person name="Wang Y."/>
            <person name="Chovatia M."/>
            <person name="Sandor L."/>
            <person name="Salamov A."/>
            <person name="Grigoriev I.V."/>
            <person name="Stajich J.E."/>
            <person name="Spatafora J.W."/>
        </authorList>
    </citation>
    <scope>NUCLEOTIDE SEQUENCE [LARGE SCALE GENOMIC DNA]</scope>
    <source>
        <strain evidence="5">S191</strain>
    </source>
</reference>
<sequence length="114" mass="12719">MGKSRKLSLGAPVLAFRGPRQVRSSTGFHVAFSYFFFFSPAFNSDYKGKFVVLMFFPLAYTFVCPTEVVAFSDRVEEFRKMGAEVIGVSVVSICRRQLPSPPPSRVPSVLGRMP</sequence>
<evidence type="ECO:0000313" key="6">
    <source>
        <dbReference type="Proteomes" id="UP000673691"/>
    </source>
</evidence>
<dbReference type="GO" id="GO:0045454">
    <property type="term" value="P:cell redox homeostasis"/>
    <property type="evidence" value="ECO:0007669"/>
    <property type="project" value="TreeGrafter"/>
</dbReference>
<evidence type="ECO:0000256" key="2">
    <source>
        <dbReference type="ARBA" id="ARBA00023002"/>
    </source>
</evidence>
<dbReference type="EMBL" id="JAEFCI010001355">
    <property type="protein sequence ID" value="KAG5462963.1"/>
    <property type="molecule type" value="Genomic_DNA"/>
</dbReference>
<evidence type="ECO:0000256" key="1">
    <source>
        <dbReference type="ARBA" id="ARBA00009796"/>
    </source>
</evidence>
<evidence type="ECO:0000256" key="3">
    <source>
        <dbReference type="SAM" id="Phobius"/>
    </source>
</evidence>
<dbReference type="InterPro" id="IPR050217">
    <property type="entry name" value="Peroxiredoxin"/>
</dbReference>
<protein>
    <recommendedName>
        <fullName evidence="4">Alkyl hydroperoxide reductase subunit C/ Thiol specific antioxidant domain-containing protein</fullName>
    </recommendedName>
</protein>
<gene>
    <name evidence="5" type="ORF">BJ554DRAFT_2630</name>
</gene>
<dbReference type="GO" id="GO:0042744">
    <property type="term" value="P:hydrogen peroxide catabolic process"/>
    <property type="evidence" value="ECO:0007669"/>
    <property type="project" value="TreeGrafter"/>
</dbReference>
<dbReference type="InterPro" id="IPR036249">
    <property type="entry name" value="Thioredoxin-like_sf"/>
</dbReference>
<dbReference type="Proteomes" id="UP000673691">
    <property type="component" value="Unassembled WGS sequence"/>
</dbReference>
<comment type="similarity">
    <text evidence="1">Belongs to the peroxiredoxin family. AhpC/Prx1 subfamily.</text>
</comment>
<dbReference type="PANTHER" id="PTHR10681:SF128">
    <property type="entry name" value="THIOREDOXIN-DEPENDENT PEROXIDE REDUCTASE, MITOCHONDRIAL"/>
    <property type="match status" value="1"/>
</dbReference>
<dbReference type="SUPFAM" id="SSF52833">
    <property type="entry name" value="Thioredoxin-like"/>
    <property type="match status" value="1"/>
</dbReference>
<keyword evidence="2" id="KW-0560">Oxidoreductase</keyword>
<dbReference type="Gene3D" id="3.40.30.10">
    <property type="entry name" value="Glutaredoxin"/>
    <property type="match status" value="1"/>
</dbReference>
<keyword evidence="6" id="KW-1185">Reference proteome</keyword>
<dbReference type="Pfam" id="PF00578">
    <property type="entry name" value="AhpC-TSA"/>
    <property type="match status" value="1"/>
</dbReference>
<dbReference type="AlphaFoldDB" id="A0A8H8A1I3"/>
<dbReference type="OrthoDB" id="185659at2759"/>
<dbReference type="GO" id="GO:0006979">
    <property type="term" value="P:response to oxidative stress"/>
    <property type="evidence" value="ECO:0007669"/>
    <property type="project" value="TreeGrafter"/>
</dbReference>
<keyword evidence="3" id="KW-0812">Transmembrane</keyword>
<organism evidence="5 6">
    <name type="scientific">Olpidium bornovanus</name>
    <dbReference type="NCBI Taxonomy" id="278681"/>
    <lineage>
        <taxon>Eukaryota</taxon>
        <taxon>Fungi</taxon>
        <taxon>Fungi incertae sedis</taxon>
        <taxon>Olpidiomycota</taxon>
        <taxon>Olpidiomycotina</taxon>
        <taxon>Olpidiomycetes</taxon>
        <taxon>Olpidiales</taxon>
        <taxon>Olpidiaceae</taxon>
        <taxon>Olpidium</taxon>
    </lineage>
</organism>
<dbReference type="InterPro" id="IPR000866">
    <property type="entry name" value="AhpC/TSA"/>
</dbReference>
<accession>A0A8H8A1I3</accession>
<comment type="caution">
    <text evidence="5">The sequence shown here is derived from an EMBL/GenBank/DDBJ whole genome shotgun (WGS) entry which is preliminary data.</text>
</comment>
<evidence type="ECO:0000259" key="4">
    <source>
        <dbReference type="Pfam" id="PF00578"/>
    </source>
</evidence>
<keyword evidence="3" id="KW-0472">Membrane</keyword>